<dbReference type="PANTHER" id="PTHR42305">
    <property type="entry name" value="MEMBRANE PROTEIN RV1733C-RELATED"/>
    <property type="match status" value="1"/>
</dbReference>
<sequence>MTESVMRWVRRHRPDGNPLRRRSDRLESAALLVTVVLVLLSVWPAAAAGRQSYEHALPALGDGRREVVATLLADAPVTRLSFGEAPRGEPAPARWTTPSGLERTGRVMAPPLARAGTEVRIWVDPGGRRVGAPPSPGDLRVTAVATALLLVLVAAVVGGLGFAGFRLLLDRGRYREWEAAWSLADARWRRRRSS</sequence>
<evidence type="ECO:0000313" key="4">
    <source>
        <dbReference type="Proteomes" id="UP000579153"/>
    </source>
</evidence>
<dbReference type="Proteomes" id="UP000579153">
    <property type="component" value="Unassembled WGS sequence"/>
</dbReference>
<keyword evidence="2" id="KW-1133">Transmembrane helix</keyword>
<dbReference type="AlphaFoldDB" id="A0A7W9LG41"/>
<feature type="transmembrane region" description="Helical" evidence="2">
    <location>
        <begin position="143"/>
        <end position="169"/>
    </location>
</feature>
<evidence type="ECO:0000313" key="3">
    <source>
        <dbReference type="EMBL" id="MBB5782485.1"/>
    </source>
</evidence>
<protein>
    <submittedName>
        <fullName evidence="3">Uncharacterized protein</fullName>
    </submittedName>
</protein>
<evidence type="ECO:0000256" key="1">
    <source>
        <dbReference type="SAM" id="MobiDB-lite"/>
    </source>
</evidence>
<comment type="caution">
    <text evidence="3">The sequence shown here is derived from an EMBL/GenBank/DDBJ whole genome shotgun (WGS) entry which is preliminary data.</text>
</comment>
<dbReference type="EMBL" id="JACHMB010000001">
    <property type="protein sequence ID" value="MBB5782485.1"/>
    <property type="molecule type" value="Genomic_DNA"/>
</dbReference>
<proteinExistence type="predicted"/>
<keyword evidence="2" id="KW-0812">Transmembrane</keyword>
<dbReference type="RefSeq" id="WP_185075565.1">
    <property type="nucleotide sequence ID" value="NZ_JACHMB010000001.1"/>
</dbReference>
<keyword evidence="2" id="KW-0472">Membrane</keyword>
<organism evidence="3 4">
    <name type="scientific">Nonomuraea jabiensis</name>
    <dbReference type="NCBI Taxonomy" id="882448"/>
    <lineage>
        <taxon>Bacteria</taxon>
        <taxon>Bacillati</taxon>
        <taxon>Actinomycetota</taxon>
        <taxon>Actinomycetes</taxon>
        <taxon>Streptosporangiales</taxon>
        <taxon>Streptosporangiaceae</taxon>
        <taxon>Nonomuraea</taxon>
    </lineage>
</organism>
<reference evidence="3 4" key="1">
    <citation type="submission" date="2020-08" db="EMBL/GenBank/DDBJ databases">
        <title>Sequencing the genomes of 1000 actinobacteria strains.</title>
        <authorList>
            <person name="Klenk H.-P."/>
        </authorList>
    </citation>
    <scope>NUCLEOTIDE SEQUENCE [LARGE SCALE GENOMIC DNA]</scope>
    <source>
        <strain evidence="3 4">DSM 45507</strain>
    </source>
</reference>
<feature type="compositionally biased region" description="Basic residues" evidence="1">
    <location>
        <begin position="8"/>
        <end position="21"/>
    </location>
</feature>
<feature type="region of interest" description="Disordered" evidence="1">
    <location>
        <begin position="1"/>
        <end position="21"/>
    </location>
</feature>
<keyword evidence="4" id="KW-1185">Reference proteome</keyword>
<accession>A0A7W9LG41</accession>
<name>A0A7W9LG41_9ACTN</name>
<gene>
    <name evidence="3" type="ORF">HD596_009241</name>
</gene>
<dbReference type="PANTHER" id="PTHR42305:SF1">
    <property type="entry name" value="MEMBRANE PROTEIN RV1733C-RELATED"/>
    <property type="match status" value="1"/>
</dbReference>
<dbReference type="InterPro" id="IPR039708">
    <property type="entry name" value="MT1774/Rv1733c-like"/>
</dbReference>
<evidence type="ECO:0000256" key="2">
    <source>
        <dbReference type="SAM" id="Phobius"/>
    </source>
</evidence>